<organism evidence="2 3">
    <name type="scientific">Ameca splendens</name>
    <dbReference type="NCBI Taxonomy" id="208324"/>
    <lineage>
        <taxon>Eukaryota</taxon>
        <taxon>Metazoa</taxon>
        <taxon>Chordata</taxon>
        <taxon>Craniata</taxon>
        <taxon>Vertebrata</taxon>
        <taxon>Euteleostomi</taxon>
        <taxon>Actinopterygii</taxon>
        <taxon>Neopterygii</taxon>
        <taxon>Teleostei</taxon>
        <taxon>Neoteleostei</taxon>
        <taxon>Acanthomorphata</taxon>
        <taxon>Ovalentaria</taxon>
        <taxon>Atherinomorphae</taxon>
        <taxon>Cyprinodontiformes</taxon>
        <taxon>Goodeidae</taxon>
        <taxon>Ameca</taxon>
    </lineage>
</organism>
<dbReference type="PANTHER" id="PTHR12125:SF12">
    <property type="entry name" value="F-BOX ONLY PROTEIN 6"/>
    <property type="match status" value="1"/>
</dbReference>
<sequence>GFDNWIIGLNGGDGWKIDPLMERHSDVTIRTNFVTSFYMCEKYQITDLEKEGYNAFFMDNFQPDIIISEWFASRFDWL</sequence>
<dbReference type="InterPro" id="IPR007397">
    <property type="entry name" value="F-box-assoc_dom"/>
</dbReference>
<evidence type="ECO:0000259" key="1">
    <source>
        <dbReference type="PROSITE" id="PS51114"/>
    </source>
</evidence>
<dbReference type="Proteomes" id="UP001469553">
    <property type="component" value="Unassembled WGS sequence"/>
</dbReference>
<reference evidence="2 3" key="1">
    <citation type="submission" date="2021-06" db="EMBL/GenBank/DDBJ databases">
        <authorList>
            <person name="Palmer J.M."/>
        </authorList>
    </citation>
    <scope>NUCLEOTIDE SEQUENCE [LARGE SCALE GENOMIC DNA]</scope>
    <source>
        <strain evidence="2 3">AS_MEX2019</strain>
        <tissue evidence="2">Muscle</tissue>
    </source>
</reference>
<dbReference type="InterPro" id="IPR008979">
    <property type="entry name" value="Galactose-bd-like_sf"/>
</dbReference>
<dbReference type="InterPro" id="IPR039752">
    <property type="entry name" value="F-box_only"/>
</dbReference>
<dbReference type="EMBL" id="JAHRIP010020368">
    <property type="protein sequence ID" value="MEQ2288090.1"/>
    <property type="molecule type" value="Genomic_DNA"/>
</dbReference>
<proteinExistence type="predicted"/>
<keyword evidence="3" id="KW-1185">Reference proteome</keyword>
<accession>A0ABV0Y323</accession>
<feature type="non-terminal residue" evidence="2">
    <location>
        <position position="1"/>
    </location>
</feature>
<evidence type="ECO:0000313" key="3">
    <source>
        <dbReference type="Proteomes" id="UP001469553"/>
    </source>
</evidence>
<name>A0ABV0Y323_9TELE</name>
<dbReference type="Pfam" id="PF04300">
    <property type="entry name" value="FBA"/>
    <property type="match status" value="1"/>
</dbReference>
<dbReference type="Gene3D" id="2.60.120.260">
    <property type="entry name" value="Galactose-binding domain-like"/>
    <property type="match status" value="1"/>
</dbReference>
<dbReference type="PROSITE" id="PS51114">
    <property type="entry name" value="FBA"/>
    <property type="match status" value="1"/>
</dbReference>
<dbReference type="SUPFAM" id="SSF49785">
    <property type="entry name" value="Galactose-binding domain-like"/>
    <property type="match status" value="1"/>
</dbReference>
<dbReference type="PANTHER" id="PTHR12125">
    <property type="entry name" value="F-BOX ONLY PROTEIN 6-LIKE PROTEIN"/>
    <property type="match status" value="1"/>
</dbReference>
<feature type="domain" description="FBA" evidence="1">
    <location>
        <begin position="1"/>
        <end position="78"/>
    </location>
</feature>
<evidence type="ECO:0000313" key="2">
    <source>
        <dbReference type="EMBL" id="MEQ2288090.1"/>
    </source>
</evidence>
<gene>
    <name evidence="2" type="ORF">AMECASPLE_019369</name>
</gene>
<comment type="caution">
    <text evidence="2">The sequence shown here is derived from an EMBL/GenBank/DDBJ whole genome shotgun (WGS) entry which is preliminary data.</text>
</comment>
<protein>
    <recommendedName>
        <fullName evidence="1">FBA domain-containing protein</fullName>
    </recommendedName>
</protein>